<protein>
    <submittedName>
        <fullName evidence="2">GNAT family N-acetyltransferase</fullName>
    </submittedName>
</protein>
<dbReference type="PROSITE" id="PS51186">
    <property type="entry name" value="GNAT"/>
    <property type="match status" value="1"/>
</dbReference>
<name>A0ABY8RIC2_9FLAO</name>
<organism evidence="2 3">
    <name type="scientific">Chryseobacterium gotjawalense</name>
    <dbReference type="NCBI Taxonomy" id="3042315"/>
    <lineage>
        <taxon>Bacteria</taxon>
        <taxon>Pseudomonadati</taxon>
        <taxon>Bacteroidota</taxon>
        <taxon>Flavobacteriia</taxon>
        <taxon>Flavobacteriales</taxon>
        <taxon>Weeksellaceae</taxon>
        <taxon>Chryseobacterium group</taxon>
        <taxon>Chryseobacterium</taxon>
    </lineage>
</organism>
<dbReference type="PANTHER" id="PTHR43792:SF16">
    <property type="entry name" value="N-ACETYLTRANSFERASE DOMAIN-CONTAINING PROTEIN"/>
    <property type="match status" value="1"/>
</dbReference>
<dbReference type="InterPro" id="IPR000182">
    <property type="entry name" value="GNAT_dom"/>
</dbReference>
<keyword evidence="3" id="KW-1185">Reference proteome</keyword>
<accession>A0ABY8RIC2</accession>
<evidence type="ECO:0000313" key="3">
    <source>
        <dbReference type="Proteomes" id="UP001241656"/>
    </source>
</evidence>
<dbReference type="InterPro" id="IPR016181">
    <property type="entry name" value="Acyl_CoA_acyltransferase"/>
</dbReference>
<sequence>MAKIFIETPRLILREIISEDVERIFLLDSNPDVMKYIGVKPVTKLEESEETINKIRKQYLENGIARWTVIEKESNLLIGWSGLKLLTEPLNGFKNVYELGYRFLPEFWGKGYATESGKAVLEYGFDKLNLDKIYACADIQNFDSNKILKDKLGFESQGTFIDDLDNATCYWYELEKVKFNKD</sequence>
<reference evidence="2 3" key="1">
    <citation type="submission" date="2023-05" db="EMBL/GenBank/DDBJ databases">
        <title>Genomic insight into Chryseobacterium sp. wdc7 isolated forest soil (Gotjawal).</title>
        <authorList>
            <person name="Park S.-J."/>
        </authorList>
    </citation>
    <scope>NUCLEOTIDE SEQUENCE [LARGE SCALE GENOMIC DNA]</scope>
    <source>
        <strain evidence="3">wdc7</strain>
    </source>
</reference>
<gene>
    <name evidence="2" type="ORF">QGN23_06675</name>
</gene>
<feature type="domain" description="N-acetyltransferase" evidence="1">
    <location>
        <begin position="11"/>
        <end position="175"/>
    </location>
</feature>
<dbReference type="PANTHER" id="PTHR43792">
    <property type="entry name" value="GNAT FAMILY, PUTATIVE (AFU_ORTHOLOGUE AFUA_3G00765)-RELATED-RELATED"/>
    <property type="match status" value="1"/>
</dbReference>
<evidence type="ECO:0000313" key="2">
    <source>
        <dbReference type="EMBL" id="WHF52957.1"/>
    </source>
</evidence>
<proteinExistence type="predicted"/>
<dbReference type="Proteomes" id="UP001241656">
    <property type="component" value="Chromosome"/>
</dbReference>
<dbReference type="Pfam" id="PF13302">
    <property type="entry name" value="Acetyltransf_3"/>
    <property type="match status" value="1"/>
</dbReference>
<evidence type="ECO:0000259" key="1">
    <source>
        <dbReference type="PROSITE" id="PS51186"/>
    </source>
</evidence>
<dbReference type="EMBL" id="CP124855">
    <property type="protein sequence ID" value="WHF52957.1"/>
    <property type="molecule type" value="Genomic_DNA"/>
</dbReference>
<dbReference type="SUPFAM" id="SSF55729">
    <property type="entry name" value="Acyl-CoA N-acyltransferases (Nat)"/>
    <property type="match status" value="1"/>
</dbReference>
<dbReference type="Gene3D" id="3.40.630.30">
    <property type="match status" value="1"/>
</dbReference>
<dbReference type="RefSeq" id="WP_282906215.1">
    <property type="nucleotide sequence ID" value="NZ_CP124855.1"/>
</dbReference>
<dbReference type="InterPro" id="IPR051531">
    <property type="entry name" value="N-acetyltransferase"/>
</dbReference>